<dbReference type="RefSeq" id="WP_011827864.1">
    <property type="nucleotide sequence ID" value="NC_008825.1"/>
</dbReference>
<evidence type="ECO:0000256" key="4">
    <source>
        <dbReference type="ARBA" id="ARBA00023267"/>
    </source>
</evidence>
<dbReference type="SUPFAM" id="SSF55681">
    <property type="entry name" value="Class II aaRS and biotin synthetases"/>
    <property type="match status" value="1"/>
</dbReference>
<sequence>MPDAAVPPLRRAVDAPGAGLAPLRWPLEALWAQLEPLRPGLSVEALVETDSTSTRLLERARNGDSAPCLLVAERQTAGRGRLGRTWFSDTGSSSTADGLGSLTFSLGLTLAPADWSGLSLAVGVALAEALHPRVRLKWPNDLWLTDETAPDTPGRKLGGVLIETVALSDGSRHAVIGVGLNLTRPETRPEFTQAPAGWREIEPLARAPELLARLAPPLFIALGIFEQQGFAAFTARFAARDALAGRPVQTTDPGAEHGVADGVDARGALRVRTERGEECLIRSGEVSVRPC</sequence>
<dbReference type="GO" id="GO:0005524">
    <property type="term" value="F:ATP binding"/>
    <property type="evidence" value="ECO:0007669"/>
    <property type="project" value="UniProtKB-KW"/>
</dbReference>
<protein>
    <recommendedName>
        <fullName evidence="5">biotin--[biotin carboxyl-carrier protein] ligase</fullName>
        <ecNumber evidence="5">6.3.4.15</ecNumber>
    </recommendedName>
</protein>
<dbReference type="EMBL" id="CP000555">
    <property type="protein sequence ID" value="ABM93225.1"/>
    <property type="molecule type" value="Genomic_DNA"/>
</dbReference>
<dbReference type="InterPro" id="IPR004408">
    <property type="entry name" value="Biotin_CoA_COase_ligase"/>
</dbReference>
<comment type="catalytic activity">
    <reaction evidence="6">
        <text>biotin + L-lysyl-[protein] + ATP = N(6)-biotinyl-L-lysyl-[protein] + AMP + diphosphate + H(+)</text>
        <dbReference type="Rhea" id="RHEA:11756"/>
        <dbReference type="Rhea" id="RHEA-COMP:9752"/>
        <dbReference type="Rhea" id="RHEA-COMP:10505"/>
        <dbReference type="ChEBI" id="CHEBI:15378"/>
        <dbReference type="ChEBI" id="CHEBI:29969"/>
        <dbReference type="ChEBI" id="CHEBI:30616"/>
        <dbReference type="ChEBI" id="CHEBI:33019"/>
        <dbReference type="ChEBI" id="CHEBI:57586"/>
        <dbReference type="ChEBI" id="CHEBI:83144"/>
        <dbReference type="ChEBI" id="CHEBI:456215"/>
        <dbReference type="EC" id="6.3.4.15"/>
    </reaction>
</comment>
<dbReference type="EC" id="6.3.4.15" evidence="5"/>
<dbReference type="KEGG" id="mpt:Mpe_A0263"/>
<dbReference type="Pfam" id="PF03099">
    <property type="entry name" value="BPL_LplA_LipB"/>
    <property type="match status" value="1"/>
</dbReference>
<dbReference type="Pfam" id="PF02237">
    <property type="entry name" value="BPL_C"/>
    <property type="match status" value="1"/>
</dbReference>
<evidence type="ECO:0000256" key="6">
    <source>
        <dbReference type="ARBA" id="ARBA00047846"/>
    </source>
</evidence>
<dbReference type="InterPro" id="IPR008988">
    <property type="entry name" value="Transcriptional_repressor_C"/>
</dbReference>
<keyword evidence="3" id="KW-0067">ATP-binding</keyword>
<keyword evidence="1 8" id="KW-0436">Ligase</keyword>
<dbReference type="GO" id="GO:0004077">
    <property type="term" value="F:biotin--[biotin carboxyl-carrier protein] ligase activity"/>
    <property type="evidence" value="ECO:0007669"/>
    <property type="project" value="UniProtKB-EC"/>
</dbReference>
<dbReference type="PANTHER" id="PTHR12835:SF5">
    <property type="entry name" value="BIOTIN--PROTEIN LIGASE"/>
    <property type="match status" value="1"/>
</dbReference>
<evidence type="ECO:0000256" key="5">
    <source>
        <dbReference type="ARBA" id="ARBA00024227"/>
    </source>
</evidence>
<proteinExistence type="predicted"/>
<dbReference type="Gene3D" id="3.30.930.10">
    <property type="entry name" value="Bira Bifunctional Protein, Domain 2"/>
    <property type="match status" value="1"/>
</dbReference>
<dbReference type="HOGENOM" id="CLU_051096_4_1_4"/>
<dbReference type="Proteomes" id="UP000000366">
    <property type="component" value="Chromosome"/>
</dbReference>
<feature type="domain" description="BPL/LPL catalytic" evidence="7">
    <location>
        <begin position="28"/>
        <end position="226"/>
    </location>
</feature>
<dbReference type="Gene3D" id="2.30.30.100">
    <property type="match status" value="1"/>
</dbReference>
<dbReference type="PROSITE" id="PS51733">
    <property type="entry name" value="BPL_LPL_CATALYTIC"/>
    <property type="match status" value="1"/>
</dbReference>
<dbReference type="GO" id="GO:0005737">
    <property type="term" value="C:cytoplasm"/>
    <property type="evidence" value="ECO:0007669"/>
    <property type="project" value="TreeGrafter"/>
</dbReference>
<accession>A2SCD6</accession>
<name>A2SCD6_METPP</name>
<evidence type="ECO:0000256" key="2">
    <source>
        <dbReference type="ARBA" id="ARBA00022741"/>
    </source>
</evidence>
<evidence type="ECO:0000256" key="3">
    <source>
        <dbReference type="ARBA" id="ARBA00022840"/>
    </source>
</evidence>
<dbReference type="eggNOG" id="COG0340">
    <property type="taxonomic scope" value="Bacteria"/>
</dbReference>
<dbReference type="CDD" id="cd16442">
    <property type="entry name" value="BPL"/>
    <property type="match status" value="1"/>
</dbReference>
<dbReference type="SUPFAM" id="SSF50037">
    <property type="entry name" value="C-terminal domain of transcriptional repressors"/>
    <property type="match status" value="1"/>
</dbReference>
<dbReference type="AlphaFoldDB" id="A2SCD6"/>
<evidence type="ECO:0000313" key="8">
    <source>
        <dbReference type="EMBL" id="ABM93225.1"/>
    </source>
</evidence>
<reference evidence="8 9" key="1">
    <citation type="journal article" date="2007" name="J. Bacteriol.">
        <title>Whole-genome analysis of the methyl tert-butyl ether-degrading beta-proteobacterium Methylibium petroleiphilum PM1.</title>
        <authorList>
            <person name="Kane S.R."/>
            <person name="Chakicherla A.Y."/>
            <person name="Chain P.S.G."/>
            <person name="Schmidt R."/>
            <person name="Shin M.W."/>
            <person name="Legler T.C."/>
            <person name="Scow K.M."/>
            <person name="Larimer F.W."/>
            <person name="Lucas S.M."/>
            <person name="Richardson P.M."/>
            <person name="Hristova K.R."/>
        </authorList>
    </citation>
    <scope>NUCLEOTIDE SEQUENCE [LARGE SCALE GENOMIC DNA]</scope>
    <source>
        <strain evidence="9">ATCC BAA-1232 / LMG 22953 / PM1</strain>
    </source>
</reference>
<dbReference type="PANTHER" id="PTHR12835">
    <property type="entry name" value="BIOTIN PROTEIN LIGASE"/>
    <property type="match status" value="1"/>
</dbReference>
<keyword evidence="9" id="KW-1185">Reference proteome</keyword>
<gene>
    <name evidence="8" type="ordered locus">Mpe_A0263</name>
</gene>
<dbReference type="InterPro" id="IPR045864">
    <property type="entry name" value="aa-tRNA-synth_II/BPL/LPL"/>
</dbReference>
<dbReference type="NCBIfam" id="TIGR00121">
    <property type="entry name" value="birA_ligase"/>
    <property type="match status" value="1"/>
</dbReference>
<evidence type="ECO:0000259" key="7">
    <source>
        <dbReference type="PROSITE" id="PS51733"/>
    </source>
</evidence>
<evidence type="ECO:0000313" key="9">
    <source>
        <dbReference type="Proteomes" id="UP000000366"/>
    </source>
</evidence>
<dbReference type="InterPro" id="IPR003142">
    <property type="entry name" value="BPL_C"/>
</dbReference>
<evidence type="ECO:0000256" key="1">
    <source>
        <dbReference type="ARBA" id="ARBA00022598"/>
    </source>
</evidence>
<dbReference type="STRING" id="420662.Mpe_A0263"/>
<organism evidence="8 9">
    <name type="scientific">Methylibium petroleiphilum (strain ATCC BAA-1232 / LMG 22953 / PM1)</name>
    <dbReference type="NCBI Taxonomy" id="420662"/>
    <lineage>
        <taxon>Bacteria</taxon>
        <taxon>Pseudomonadati</taxon>
        <taxon>Pseudomonadota</taxon>
        <taxon>Betaproteobacteria</taxon>
        <taxon>Burkholderiales</taxon>
        <taxon>Sphaerotilaceae</taxon>
        <taxon>Methylibium</taxon>
    </lineage>
</organism>
<keyword evidence="2" id="KW-0547">Nucleotide-binding</keyword>
<dbReference type="InterPro" id="IPR004143">
    <property type="entry name" value="BPL_LPL_catalytic"/>
</dbReference>
<keyword evidence="4" id="KW-0092">Biotin</keyword>